<evidence type="ECO:0000256" key="1">
    <source>
        <dbReference type="ARBA" id="ARBA00007812"/>
    </source>
</evidence>
<dbReference type="OrthoDB" id="6837at2157"/>
<dbReference type="InterPro" id="IPR045229">
    <property type="entry name" value="TPP_enz"/>
</dbReference>
<evidence type="ECO:0000259" key="5">
    <source>
        <dbReference type="Pfam" id="PF02775"/>
    </source>
</evidence>
<dbReference type="Pfam" id="PF02776">
    <property type="entry name" value="TPP_enzyme_N"/>
    <property type="match status" value="1"/>
</dbReference>
<evidence type="ECO:0000313" key="8">
    <source>
        <dbReference type="EMBL" id="PWL08767.1"/>
    </source>
</evidence>
<comment type="caution">
    <text evidence="7">The sequence shown here is derived from an EMBL/GenBank/DDBJ whole genome shotgun (WGS) entry which is preliminary data.</text>
</comment>
<evidence type="ECO:0000256" key="2">
    <source>
        <dbReference type="ARBA" id="ARBA00023052"/>
    </source>
</evidence>
<dbReference type="PANTHER" id="PTHR18968">
    <property type="entry name" value="THIAMINE PYROPHOSPHATE ENZYMES"/>
    <property type="match status" value="1"/>
</dbReference>
<dbReference type="InterPro" id="IPR011766">
    <property type="entry name" value="TPP_enzyme_TPP-bd"/>
</dbReference>
<dbReference type="Pfam" id="PF00205">
    <property type="entry name" value="TPP_enzyme_M"/>
    <property type="match status" value="1"/>
</dbReference>
<keyword evidence="8" id="KW-0808">Transferase</keyword>
<dbReference type="SUPFAM" id="SSF52467">
    <property type="entry name" value="DHS-like NAD/FAD-binding domain"/>
    <property type="match status" value="1"/>
</dbReference>
<name>A0A2A2HFA4_9EURY</name>
<dbReference type="Gene3D" id="3.40.50.970">
    <property type="match status" value="2"/>
</dbReference>
<feature type="domain" description="Thiamine pyrophosphate enzyme TPP-binding" evidence="5">
    <location>
        <begin position="372"/>
        <end position="517"/>
    </location>
</feature>
<reference evidence="7 9" key="2">
    <citation type="journal article" date="2017" name="BMC Genomics">
        <title>Genomic analysis of methanogenic archaea reveals a shift towards energy conservation.</title>
        <authorList>
            <person name="Gilmore S.P."/>
            <person name="Henske J.K."/>
            <person name="Sexton J.A."/>
            <person name="Solomon K.V."/>
            <person name="Seppala S."/>
            <person name="Yoo J.I."/>
            <person name="Huyett L.M."/>
            <person name="Pressman A."/>
            <person name="Cogan J.Z."/>
            <person name="Kivenson V."/>
            <person name="Peng X."/>
            <person name="Tan Y."/>
            <person name="Valentine D.L."/>
            <person name="O'Malley M.A."/>
        </authorList>
    </citation>
    <scope>NUCLEOTIDE SEQUENCE [LARGE SCALE GENOMIC DNA]</scope>
    <source>
        <strain evidence="7 9">1R-7</strain>
    </source>
</reference>
<dbReference type="InterPro" id="IPR012000">
    <property type="entry name" value="Thiamin_PyroP_enz_cen_dom"/>
</dbReference>
<accession>A0A2A2HFA4</accession>
<evidence type="ECO:0000313" key="7">
    <source>
        <dbReference type="EMBL" id="PAV08035.1"/>
    </source>
</evidence>
<dbReference type="Proteomes" id="UP000217528">
    <property type="component" value="Unassembled WGS sequence"/>
</dbReference>
<evidence type="ECO:0000313" key="10">
    <source>
        <dbReference type="Proteomes" id="UP000246004"/>
    </source>
</evidence>
<keyword evidence="9" id="KW-1185">Reference proteome</keyword>
<dbReference type="GO" id="GO:0050660">
    <property type="term" value="F:flavin adenine dinucleotide binding"/>
    <property type="evidence" value="ECO:0007669"/>
    <property type="project" value="TreeGrafter"/>
</dbReference>
<dbReference type="Pfam" id="PF02775">
    <property type="entry name" value="TPP_enzyme_C"/>
    <property type="match status" value="1"/>
</dbReference>
<dbReference type="SUPFAM" id="SSF52518">
    <property type="entry name" value="Thiamin diphosphate-binding fold (THDP-binding)"/>
    <property type="match status" value="2"/>
</dbReference>
<dbReference type="GO" id="GO:0044272">
    <property type="term" value="P:sulfur compound biosynthetic process"/>
    <property type="evidence" value="ECO:0007669"/>
    <property type="project" value="UniProtKB-ARBA"/>
</dbReference>
<dbReference type="EMBL" id="LMVN01000003">
    <property type="protein sequence ID" value="PAV08035.1"/>
    <property type="molecule type" value="Genomic_DNA"/>
</dbReference>
<dbReference type="RefSeq" id="WP_095608096.1">
    <property type="nucleotide sequence ID" value="NZ_CAUHCB010000001.1"/>
</dbReference>
<evidence type="ECO:0000313" key="9">
    <source>
        <dbReference type="Proteomes" id="UP000217528"/>
    </source>
</evidence>
<protein>
    <submittedName>
        <fullName evidence="8">Acetolactate synthase isozyme 3 large subunit</fullName>
        <ecNumber evidence="8">2.2.1.6</ecNumber>
    </submittedName>
</protein>
<organism evidence="7 9">
    <name type="scientific">Methanosphaera cuniculi</name>
    <dbReference type="NCBI Taxonomy" id="1077256"/>
    <lineage>
        <taxon>Archaea</taxon>
        <taxon>Methanobacteriati</taxon>
        <taxon>Methanobacteriota</taxon>
        <taxon>Methanomada group</taxon>
        <taxon>Methanobacteria</taxon>
        <taxon>Methanobacteriales</taxon>
        <taxon>Methanobacteriaceae</taxon>
        <taxon>Methanosphaera</taxon>
    </lineage>
</organism>
<dbReference type="EC" id="2.2.1.6" evidence="8"/>
<dbReference type="InterPro" id="IPR029035">
    <property type="entry name" value="DHS-like_NAD/FAD-binding_dom"/>
</dbReference>
<comment type="similarity">
    <text evidence="1 3">Belongs to the TPP enzyme family.</text>
</comment>
<evidence type="ECO:0000256" key="3">
    <source>
        <dbReference type="RuleBase" id="RU362132"/>
    </source>
</evidence>
<dbReference type="GO" id="GO:0030976">
    <property type="term" value="F:thiamine pyrophosphate binding"/>
    <property type="evidence" value="ECO:0007669"/>
    <property type="project" value="InterPro"/>
</dbReference>
<sequence length="527" mass="59520">MTQDKNIAEHLIETLEKNGVKYIFGYPGEQVLAIYEALRKSKIQHILMRHEQAAVHAADAYARITGEYGVCLATAGPGAMNLTMGTAAAYKDNVPIILISGDVDSNVKGQDTFQDIDLNSVFKPITIKSYKVNTPEKLQNNINEIFKYKKDGITGPFYINMSKDIQYKPHNTHHKIIEHENIKLPKQNDIDDIIKSIEESERPIIIAGSGIIYADAIKEFEEFIKKTKIPVTTSYHARGIISEKDPQNLGLQGNRSTQKNRKTTENADLILAFATKLSERTMKNVKTDNIIQINTKEEHKKCDKFYKYNIKDILTKLNEQQLPKVNPKWIEEIENIKTEKPRKPEDTQKLNPEVVIQEILKKADENTTIILDAGTTPTYLTLHSKLDKHSQMIFPGGFGPMGYSLPASIGAAFARDNDIIFATTGDGSVQMTIEELAVISRYQLPVIIFIINNESLGIIKQWQDMADNPNYEVSLDNPDFIKIAEAYNIKADNITSLDELNTKLDQAISEKKPHLFNIEVENIHIPL</sequence>
<dbReference type="AlphaFoldDB" id="A0A2A2HFA4"/>
<keyword evidence="2 3" id="KW-0786">Thiamine pyrophosphate</keyword>
<dbReference type="InterPro" id="IPR012001">
    <property type="entry name" value="Thiamin_PyroP_enz_TPP-bd_dom"/>
</dbReference>
<evidence type="ECO:0000259" key="4">
    <source>
        <dbReference type="Pfam" id="PF00205"/>
    </source>
</evidence>
<dbReference type="GO" id="GO:0000287">
    <property type="term" value="F:magnesium ion binding"/>
    <property type="evidence" value="ECO:0007669"/>
    <property type="project" value="InterPro"/>
</dbReference>
<dbReference type="Proteomes" id="UP000246004">
    <property type="component" value="Unassembled WGS sequence"/>
</dbReference>
<dbReference type="GO" id="GO:0005948">
    <property type="term" value="C:acetolactate synthase complex"/>
    <property type="evidence" value="ECO:0007669"/>
    <property type="project" value="TreeGrafter"/>
</dbReference>
<dbReference type="GO" id="GO:0009097">
    <property type="term" value="P:isoleucine biosynthetic process"/>
    <property type="evidence" value="ECO:0007669"/>
    <property type="project" value="TreeGrafter"/>
</dbReference>
<dbReference type="CDD" id="cd07035">
    <property type="entry name" value="TPP_PYR_POX_like"/>
    <property type="match status" value="1"/>
</dbReference>
<feature type="domain" description="Thiamine pyrophosphate enzyme central" evidence="4">
    <location>
        <begin position="190"/>
        <end position="299"/>
    </location>
</feature>
<feature type="domain" description="Thiamine pyrophosphate enzyme N-terminal TPP-binding" evidence="6">
    <location>
        <begin position="6"/>
        <end position="118"/>
    </location>
</feature>
<dbReference type="InterPro" id="IPR029061">
    <property type="entry name" value="THDP-binding"/>
</dbReference>
<dbReference type="GO" id="GO:0003984">
    <property type="term" value="F:acetolactate synthase activity"/>
    <property type="evidence" value="ECO:0007669"/>
    <property type="project" value="UniProtKB-EC"/>
</dbReference>
<dbReference type="PANTHER" id="PTHR18968:SF13">
    <property type="entry name" value="ACETOLACTATE SYNTHASE CATALYTIC SUBUNIT, MITOCHONDRIAL"/>
    <property type="match status" value="1"/>
</dbReference>
<dbReference type="FunFam" id="3.40.50.970:FF:000007">
    <property type="entry name" value="Acetolactate synthase"/>
    <property type="match status" value="1"/>
</dbReference>
<gene>
    <name evidence="8" type="primary">ilvI</name>
    <name evidence="7" type="ORF">ASJ82_05150</name>
    <name evidence="8" type="ORF">MSCUN_04810</name>
</gene>
<dbReference type="EMBL" id="LWMS01000010">
    <property type="protein sequence ID" value="PWL08767.1"/>
    <property type="molecule type" value="Genomic_DNA"/>
</dbReference>
<proteinExistence type="inferred from homology"/>
<dbReference type="Gene3D" id="3.40.50.1220">
    <property type="entry name" value="TPP-binding domain"/>
    <property type="match status" value="1"/>
</dbReference>
<evidence type="ECO:0000259" key="6">
    <source>
        <dbReference type="Pfam" id="PF02776"/>
    </source>
</evidence>
<dbReference type="GO" id="GO:0009099">
    <property type="term" value="P:L-valine biosynthetic process"/>
    <property type="evidence" value="ECO:0007669"/>
    <property type="project" value="TreeGrafter"/>
</dbReference>
<reference evidence="8 10" key="1">
    <citation type="submission" date="2016-04" db="EMBL/GenBank/DDBJ databases">
        <title>Genome sequence of Methanosphaera cuniculi DSM 4103.</title>
        <authorList>
            <person name="Poehlein A."/>
            <person name="Seedorf H."/>
            <person name="Daniel R."/>
        </authorList>
    </citation>
    <scope>NUCLEOTIDE SEQUENCE [LARGE SCALE GENOMIC DNA]</scope>
    <source>
        <strain evidence="8 10">DSM 4103</strain>
    </source>
</reference>